<dbReference type="Pfam" id="PF18146">
    <property type="entry name" value="CinA_KH"/>
    <property type="match status" value="1"/>
</dbReference>
<evidence type="ECO:0000259" key="1">
    <source>
        <dbReference type="SMART" id="SM00852"/>
    </source>
</evidence>
<dbReference type="HAMAP" id="MF_00226_B">
    <property type="entry name" value="CinA_B"/>
    <property type="match status" value="1"/>
</dbReference>
<protein>
    <recommendedName>
        <fullName evidence="1">MoaB/Mog domain-containing protein</fullName>
    </recommendedName>
</protein>
<dbReference type="InterPro" id="IPR041424">
    <property type="entry name" value="CinA_KH"/>
</dbReference>
<accession>A0A382TLF8</accession>
<dbReference type="PANTHER" id="PTHR13939">
    <property type="entry name" value="NICOTINAMIDE-NUCLEOTIDE AMIDOHYDROLASE PNCC"/>
    <property type="match status" value="1"/>
</dbReference>
<reference evidence="2" key="1">
    <citation type="submission" date="2018-05" db="EMBL/GenBank/DDBJ databases">
        <authorList>
            <person name="Lanie J.A."/>
            <person name="Ng W.-L."/>
            <person name="Kazmierczak K.M."/>
            <person name="Andrzejewski T.M."/>
            <person name="Davidsen T.M."/>
            <person name="Wayne K.J."/>
            <person name="Tettelin H."/>
            <person name="Glass J.I."/>
            <person name="Rusch D."/>
            <person name="Podicherti R."/>
            <person name="Tsui H.-C.T."/>
            <person name="Winkler M.E."/>
        </authorList>
    </citation>
    <scope>NUCLEOTIDE SEQUENCE</scope>
</reference>
<evidence type="ECO:0000313" key="2">
    <source>
        <dbReference type="EMBL" id="SVD22301.1"/>
    </source>
</evidence>
<dbReference type="AlphaFoldDB" id="A0A382TLF8"/>
<dbReference type="Pfam" id="PF02464">
    <property type="entry name" value="CinA"/>
    <property type="match status" value="1"/>
</dbReference>
<feature type="non-terminal residue" evidence="2">
    <location>
        <position position="301"/>
    </location>
</feature>
<dbReference type="SUPFAM" id="SSF142433">
    <property type="entry name" value="CinA-like"/>
    <property type="match status" value="1"/>
</dbReference>
<dbReference type="Pfam" id="PF00994">
    <property type="entry name" value="MoCF_biosynth"/>
    <property type="match status" value="1"/>
</dbReference>
<dbReference type="InterPro" id="IPR036653">
    <property type="entry name" value="CinA-like_C"/>
</dbReference>
<dbReference type="InterPro" id="IPR008135">
    <property type="entry name" value="Competence-induced_CinA"/>
</dbReference>
<dbReference type="InterPro" id="IPR036425">
    <property type="entry name" value="MoaB/Mog-like_dom_sf"/>
</dbReference>
<dbReference type="EMBL" id="UINC01137141">
    <property type="protein sequence ID" value="SVD22301.1"/>
    <property type="molecule type" value="Genomic_DNA"/>
</dbReference>
<dbReference type="SMART" id="SM00852">
    <property type="entry name" value="MoCF_biosynth"/>
    <property type="match status" value="1"/>
</dbReference>
<gene>
    <name evidence="2" type="ORF">METZ01_LOCUS375155</name>
</gene>
<dbReference type="Gene3D" id="3.40.980.10">
    <property type="entry name" value="MoaB/Mog-like domain"/>
    <property type="match status" value="1"/>
</dbReference>
<dbReference type="InterPro" id="IPR050101">
    <property type="entry name" value="CinA"/>
</dbReference>
<dbReference type="PANTHER" id="PTHR13939:SF0">
    <property type="entry name" value="NMN AMIDOHYDROLASE-LIKE PROTEIN YFAY"/>
    <property type="match status" value="1"/>
</dbReference>
<dbReference type="SUPFAM" id="SSF53218">
    <property type="entry name" value="Molybdenum cofactor biosynthesis proteins"/>
    <property type="match status" value="1"/>
</dbReference>
<feature type="domain" description="MoaB/Mog" evidence="1">
    <location>
        <begin position="4"/>
        <end position="180"/>
    </location>
</feature>
<name>A0A382TLF8_9ZZZZ</name>
<dbReference type="CDD" id="cd00885">
    <property type="entry name" value="cinA"/>
    <property type="match status" value="1"/>
</dbReference>
<dbReference type="Gene3D" id="3.30.70.2860">
    <property type="match status" value="1"/>
</dbReference>
<proteinExistence type="inferred from homology"/>
<dbReference type="Gene3D" id="3.90.950.20">
    <property type="entry name" value="CinA-like"/>
    <property type="match status" value="1"/>
</dbReference>
<sequence>MEIELITIGTELLLGQVLDTHQQWLGQRLAERGCPLSRKLTVPDNGPAICGAVQTALGRADLVITTGGLGPTSDDVTRGLLADLLARPLGPDASVAAHIEGFFERHNRPMPGSVLVQAQVPEGAVVFPNEHGTAPGLAIEASPNPFRAGGGSAWLIMLPGPPRELRPMFDDQVLPFINKYLPLEKEFHCRILRSLGIGESMVEEMLLGPLQPLMDRGLELGFCARIGQVDIRLSGIDPGMPAIIAEAEAAIRAAIDKQIYGTDDETIELVVVGQLIATGETLAVAESCTGGFLGHHITNVP</sequence>
<dbReference type="InterPro" id="IPR008136">
    <property type="entry name" value="CinA_C"/>
</dbReference>
<dbReference type="InterPro" id="IPR001453">
    <property type="entry name" value="MoaB/Mog_dom"/>
</dbReference>
<organism evidence="2">
    <name type="scientific">marine metagenome</name>
    <dbReference type="NCBI Taxonomy" id="408172"/>
    <lineage>
        <taxon>unclassified sequences</taxon>
        <taxon>metagenomes</taxon>
        <taxon>ecological metagenomes</taxon>
    </lineage>
</organism>